<dbReference type="Pfam" id="PF01323">
    <property type="entry name" value="DSBA"/>
    <property type="match status" value="1"/>
</dbReference>
<dbReference type="SUPFAM" id="SSF52833">
    <property type="entry name" value="Thioredoxin-like"/>
    <property type="match status" value="1"/>
</dbReference>
<keyword evidence="3" id="KW-1185">Reference proteome</keyword>
<name>A0A4S4AJ54_9RHOO</name>
<dbReference type="CDD" id="cd03024">
    <property type="entry name" value="DsbA_FrnE"/>
    <property type="match status" value="1"/>
</dbReference>
<dbReference type="InterPro" id="IPR036249">
    <property type="entry name" value="Thioredoxin-like_sf"/>
</dbReference>
<dbReference type="InterPro" id="IPR001853">
    <property type="entry name" value="DSBA-like_thioredoxin_dom"/>
</dbReference>
<comment type="caution">
    <text evidence="2">The sequence shown here is derived from an EMBL/GenBank/DDBJ whole genome shotgun (WGS) entry which is preliminary data.</text>
</comment>
<dbReference type="OrthoDB" id="9799122at2"/>
<organism evidence="2 3">
    <name type="scientific">Pseudothauera rhizosphaerae</name>
    <dbReference type="NCBI Taxonomy" id="2565932"/>
    <lineage>
        <taxon>Bacteria</taxon>
        <taxon>Pseudomonadati</taxon>
        <taxon>Pseudomonadota</taxon>
        <taxon>Betaproteobacteria</taxon>
        <taxon>Rhodocyclales</taxon>
        <taxon>Zoogloeaceae</taxon>
        <taxon>Pseudothauera</taxon>
    </lineage>
</organism>
<feature type="domain" description="DSBA-like thioredoxin" evidence="1">
    <location>
        <begin position="4"/>
        <end position="211"/>
    </location>
</feature>
<dbReference type="GO" id="GO:0016491">
    <property type="term" value="F:oxidoreductase activity"/>
    <property type="evidence" value="ECO:0007669"/>
    <property type="project" value="InterPro"/>
</dbReference>
<sequence length="223" mass="23826">MPLTIDLVSDFVCPWCFLGKVRLDRALAELRAERPGLEVQINWLPFFLDPDAPAAGEPYRPFLETKFGGPQGADAVQRQVAEAAAEDGLVFAFDRIAVRPNTLKAHRLCYRAQRLGNSPAHVKALTDALFAAHFQQGLDIGSSAVLADLAVAAGGERRDEVLDYLNGHEDAAAVRRMAAGIQQQGVHSVPFFILNRSLGISGAQSAAVLGAAILQSLGEGGRA</sequence>
<gene>
    <name evidence="2" type="ORF">E6O51_15450</name>
</gene>
<evidence type="ECO:0000259" key="1">
    <source>
        <dbReference type="Pfam" id="PF01323"/>
    </source>
</evidence>
<dbReference type="Gene3D" id="3.40.30.10">
    <property type="entry name" value="Glutaredoxin"/>
    <property type="match status" value="1"/>
</dbReference>
<evidence type="ECO:0000313" key="2">
    <source>
        <dbReference type="EMBL" id="THF59386.1"/>
    </source>
</evidence>
<dbReference type="AlphaFoldDB" id="A0A4S4AJ54"/>
<evidence type="ECO:0000313" key="3">
    <source>
        <dbReference type="Proteomes" id="UP000307956"/>
    </source>
</evidence>
<protein>
    <submittedName>
        <fullName evidence="2">DsbA family oxidoreductase</fullName>
    </submittedName>
</protein>
<reference evidence="2 3" key="1">
    <citation type="submission" date="2019-04" db="EMBL/GenBank/DDBJ databases">
        <title>Azoarcus rhizosphaerae sp. nov. isolated from rhizosphere of Ficus religiosa.</title>
        <authorList>
            <person name="Lin S.-Y."/>
            <person name="Hameed A."/>
            <person name="Hsu Y.-H."/>
            <person name="Young C.-C."/>
        </authorList>
    </citation>
    <scope>NUCLEOTIDE SEQUENCE [LARGE SCALE GENOMIC DNA]</scope>
    <source>
        <strain evidence="2 3">CC-YHH848</strain>
    </source>
</reference>
<dbReference type="RefSeq" id="WP_136385901.1">
    <property type="nucleotide sequence ID" value="NZ_SSOD01000013.1"/>
</dbReference>
<dbReference type="PANTHER" id="PTHR13887:SF41">
    <property type="entry name" value="THIOREDOXIN SUPERFAMILY PROTEIN"/>
    <property type="match status" value="1"/>
</dbReference>
<dbReference type="PANTHER" id="PTHR13887">
    <property type="entry name" value="GLUTATHIONE S-TRANSFERASE KAPPA"/>
    <property type="match status" value="1"/>
</dbReference>
<dbReference type="EMBL" id="SSOD01000013">
    <property type="protein sequence ID" value="THF59386.1"/>
    <property type="molecule type" value="Genomic_DNA"/>
</dbReference>
<dbReference type="Proteomes" id="UP000307956">
    <property type="component" value="Unassembled WGS sequence"/>
</dbReference>
<proteinExistence type="predicted"/>
<accession>A0A4S4AJ54</accession>